<feature type="domain" description="DUF7587" evidence="1">
    <location>
        <begin position="66"/>
        <end position="173"/>
    </location>
</feature>
<accession>A0A5M3Z597</accession>
<dbReference type="OrthoDB" id="5383867at2759"/>
<dbReference type="VEuPathDB" id="FungiDB:ATEG_05659"/>
<evidence type="ECO:0000259" key="1">
    <source>
        <dbReference type="Pfam" id="PF24494"/>
    </source>
</evidence>
<dbReference type="Proteomes" id="UP000452235">
    <property type="component" value="Unassembled WGS sequence"/>
</dbReference>
<dbReference type="InterPro" id="IPR056009">
    <property type="entry name" value="DUF7587"/>
</dbReference>
<sequence>MRGITYGLYSVWSSHISFRSPTEYTEYTESTTKSAGNPVFNPLPPNAKPSILFRAECRANSSFRNGYLCARQTTYNGSLSSQAFDDHLSWTHKPTPFLSFSSSWRRALRVRAELERDRQTDIVVIAVWAQDLLRVYSAEDVARQLGYSNTGSDPRRRLDAHEDEYLVEGGIAADEYRILAVFEGGGPERPVVFESQEPSYRITTSIPGEFFPGLRSGNALRDIEDEIYRRSGRRDYMKRDELVKAIARTDWTLQII</sequence>
<reference evidence="2 3" key="1">
    <citation type="submission" date="2020-01" db="EMBL/GenBank/DDBJ databases">
        <title>Aspergillus terreus IFO 6365 whole genome shotgun sequence.</title>
        <authorList>
            <person name="Kanamasa S."/>
            <person name="Takahashi H."/>
        </authorList>
    </citation>
    <scope>NUCLEOTIDE SEQUENCE [LARGE SCALE GENOMIC DNA]</scope>
    <source>
        <strain evidence="2 3">IFO 6365</strain>
    </source>
</reference>
<dbReference type="AlphaFoldDB" id="A0A5M3Z597"/>
<name>A0A5M3Z597_ASPTE</name>
<dbReference type="EMBL" id="BLJY01000007">
    <property type="protein sequence ID" value="GFF17494.1"/>
    <property type="molecule type" value="Genomic_DNA"/>
</dbReference>
<keyword evidence="3" id="KW-1185">Reference proteome</keyword>
<comment type="caution">
    <text evidence="2">The sequence shown here is derived from an EMBL/GenBank/DDBJ whole genome shotgun (WGS) entry which is preliminary data.</text>
</comment>
<gene>
    <name evidence="2" type="ORF">ATEIFO6365_0007004300</name>
</gene>
<evidence type="ECO:0000313" key="2">
    <source>
        <dbReference type="EMBL" id="GFF17494.1"/>
    </source>
</evidence>
<organism evidence="2 3">
    <name type="scientific">Aspergillus terreus</name>
    <dbReference type="NCBI Taxonomy" id="33178"/>
    <lineage>
        <taxon>Eukaryota</taxon>
        <taxon>Fungi</taxon>
        <taxon>Dikarya</taxon>
        <taxon>Ascomycota</taxon>
        <taxon>Pezizomycotina</taxon>
        <taxon>Eurotiomycetes</taxon>
        <taxon>Eurotiomycetidae</taxon>
        <taxon>Eurotiales</taxon>
        <taxon>Aspergillaceae</taxon>
        <taxon>Aspergillus</taxon>
        <taxon>Aspergillus subgen. Circumdati</taxon>
    </lineage>
</organism>
<evidence type="ECO:0000313" key="3">
    <source>
        <dbReference type="Proteomes" id="UP000452235"/>
    </source>
</evidence>
<dbReference type="Pfam" id="PF24494">
    <property type="entry name" value="DUF7587"/>
    <property type="match status" value="1"/>
</dbReference>
<proteinExistence type="predicted"/>
<protein>
    <recommendedName>
        <fullName evidence="1">DUF7587 domain-containing protein</fullName>
    </recommendedName>
</protein>